<dbReference type="AlphaFoldDB" id="A0A411YZ98"/>
<dbReference type="SUPFAM" id="SSF53448">
    <property type="entry name" value="Nucleotide-diphospho-sugar transferases"/>
    <property type="match status" value="1"/>
</dbReference>
<proteinExistence type="predicted"/>
<accession>A0A411YZ98</accession>
<evidence type="ECO:0000313" key="4">
    <source>
        <dbReference type="Proteomes" id="UP000284547"/>
    </source>
</evidence>
<name>A0A411YZ98_9RHOB</name>
<dbReference type="PANTHER" id="PTHR43777:SF1">
    <property type="entry name" value="MOLYBDENUM COFACTOR CYTIDYLYLTRANSFERASE"/>
    <property type="match status" value="1"/>
</dbReference>
<gene>
    <name evidence="3" type="ORF">D1012_17130</name>
</gene>
<evidence type="ECO:0000256" key="1">
    <source>
        <dbReference type="ARBA" id="ARBA00022842"/>
    </source>
</evidence>
<protein>
    <submittedName>
        <fullName evidence="3">Nucleotidyltransferase family protein</fullName>
    </submittedName>
</protein>
<keyword evidence="1" id="KW-0460">Magnesium</keyword>
<keyword evidence="3" id="KW-0808">Transferase</keyword>
<dbReference type="InterPro" id="IPR029044">
    <property type="entry name" value="Nucleotide-diphossugar_trans"/>
</dbReference>
<dbReference type="PANTHER" id="PTHR43777">
    <property type="entry name" value="MOLYBDENUM COFACTOR CYTIDYLYLTRANSFERASE"/>
    <property type="match status" value="1"/>
</dbReference>
<evidence type="ECO:0000259" key="2">
    <source>
        <dbReference type="Pfam" id="PF12804"/>
    </source>
</evidence>
<dbReference type="GO" id="GO:0016779">
    <property type="term" value="F:nucleotidyltransferase activity"/>
    <property type="evidence" value="ECO:0007669"/>
    <property type="project" value="UniProtKB-ARBA"/>
</dbReference>
<evidence type="ECO:0000313" key="3">
    <source>
        <dbReference type="EMBL" id="RGP36126.1"/>
    </source>
</evidence>
<dbReference type="OrthoDB" id="9779263at2"/>
<dbReference type="Gene3D" id="3.90.550.10">
    <property type="entry name" value="Spore Coat Polysaccharide Biosynthesis Protein SpsA, Chain A"/>
    <property type="match status" value="1"/>
</dbReference>
<comment type="caution">
    <text evidence="3">The sequence shown here is derived from an EMBL/GenBank/DDBJ whole genome shotgun (WGS) entry which is preliminary data.</text>
</comment>
<sequence>MPVTQGEPVDTPAPPLHILILAAGSSTRMRGADKLTETVKGQPLLRQLAGRAVATGLPVTVALPPDRPARHAALDGLTLTRLSVAGASQGMATTLRAGLASLPPQAAVVLLLADLPELTTADLSLMAQSYASTPGQILRATNVTGQPGHPVIFPPWARADLMQLSGDDGARQVLQAHASRLRLIALPDHHATTDLDTPEDWASWRSGRE</sequence>
<reference evidence="3 4" key="1">
    <citation type="submission" date="2018-08" db="EMBL/GenBank/DDBJ databases">
        <title>Flavobacterium tibetense sp. nov., isolated from a wetland YonghuCo on Tibetan Plateau.</title>
        <authorList>
            <person name="Phurbu D."/>
            <person name="Lu H."/>
            <person name="Xing P."/>
        </authorList>
    </citation>
    <scope>NUCLEOTIDE SEQUENCE [LARGE SCALE GENOMIC DNA]</scope>
    <source>
        <strain evidence="3 4">DJC</strain>
    </source>
</reference>
<dbReference type="EMBL" id="QWEY01000010">
    <property type="protein sequence ID" value="RGP36126.1"/>
    <property type="molecule type" value="Genomic_DNA"/>
</dbReference>
<dbReference type="Pfam" id="PF12804">
    <property type="entry name" value="NTP_transf_3"/>
    <property type="match status" value="1"/>
</dbReference>
<dbReference type="CDD" id="cd04182">
    <property type="entry name" value="GT_2_like_f"/>
    <property type="match status" value="1"/>
</dbReference>
<keyword evidence="4" id="KW-1185">Reference proteome</keyword>
<dbReference type="Proteomes" id="UP000284547">
    <property type="component" value="Unassembled WGS sequence"/>
</dbReference>
<organism evidence="3 4">
    <name type="scientific">Pseudotabrizicola alkalilacus</name>
    <dbReference type="NCBI Taxonomy" id="2305252"/>
    <lineage>
        <taxon>Bacteria</taxon>
        <taxon>Pseudomonadati</taxon>
        <taxon>Pseudomonadota</taxon>
        <taxon>Alphaproteobacteria</taxon>
        <taxon>Rhodobacterales</taxon>
        <taxon>Paracoccaceae</taxon>
        <taxon>Pseudotabrizicola</taxon>
    </lineage>
</organism>
<feature type="domain" description="MobA-like NTP transferase" evidence="2">
    <location>
        <begin position="19"/>
        <end position="177"/>
    </location>
</feature>
<dbReference type="InterPro" id="IPR025877">
    <property type="entry name" value="MobA-like_NTP_Trfase"/>
</dbReference>